<name>A0A543GGI4_9PSEU</name>
<dbReference type="InterPro" id="IPR003462">
    <property type="entry name" value="ODC_Mu_crystall"/>
</dbReference>
<dbReference type="EMBL" id="VFPH01000001">
    <property type="protein sequence ID" value="TQM45155.1"/>
    <property type="molecule type" value="Genomic_DNA"/>
</dbReference>
<dbReference type="InterPro" id="IPR036291">
    <property type="entry name" value="NAD(P)-bd_dom_sf"/>
</dbReference>
<dbReference type="Gene3D" id="3.30.1780.10">
    <property type="entry name" value="ornithine cyclodeaminase, domain 1"/>
    <property type="match status" value="1"/>
</dbReference>
<gene>
    <name evidence="1" type="ORF">FB388_2549</name>
</gene>
<accession>A0A543GGI4</accession>
<sequence>MRSWTESDVRASVTLPAVIDAVERVLAHEAAGRAWNLDKSMASWPAPTADEPAARGSAHALGAVDLDAQLAIFKTWVNTPAGASALLTLFSAAEGTTLGVAEAGTAGALRTAAVSGVATRWLAAPDADELAVLGAGRQALRQVEAVAAVRPLRSVRVWNRTLARAEALAEQVRDGLGLETIVAGSVADATKDAPIVTLITRASEPFLRAEHLAPGTHLNAVGAILPTHAEFEPALLGESALTVVDSLPTARRGSRELREFYGADADEWADVRTLADVVAGSVARPCDPRCTVFKGMGMGLSDLAVAGLLTGGTS</sequence>
<dbReference type="PIRSF" id="PIRSF001439">
    <property type="entry name" value="CryM"/>
    <property type="match status" value="1"/>
</dbReference>
<protein>
    <submittedName>
        <fullName evidence="1">Ornithine cyclodeaminase</fullName>
    </submittedName>
</protein>
<evidence type="ECO:0000313" key="1">
    <source>
        <dbReference type="EMBL" id="TQM45155.1"/>
    </source>
</evidence>
<dbReference type="Proteomes" id="UP000319818">
    <property type="component" value="Unassembled WGS sequence"/>
</dbReference>
<dbReference type="SUPFAM" id="SSF51735">
    <property type="entry name" value="NAD(P)-binding Rossmann-fold domains"/>
    <property type="match status" value="1"/>
</dbReference>
<dbReference type="InterPro" id="IPR023401">
    <property type="entry name" value="ODC_N"/>
</dbReference>
<dbReference type="PANTHER" id="PTHR13812">
    <property type="entry name" value="KETIMINE REDUCTASE MU-CRYSTALLIN"/>
    <property type="match status" value="1"/>
</dbReference>
<dbReference type="AlphaFoldDB" id="A0A543GGI4"/>
<evidence type="ECO:0000313" key="2">
    <source>
        <dbReference type="Proteomes" id="UP000319818"/>
    </source>
</evidence>
<proteinExistence type="predicted"/>
<organism evidence="1 2">
    <name type="scientific">Pseudonocardia cypriaca</name>
    <dbReference type="NCBI Taxonomy" id="882449"/>
    <lineage>
        <taxon>Bacteria</taxon>
        <taxon>Bacillati</taxon>
        <taxon>Actinomycetota</taxon>
        <taxon>Actinomycetes</taxon>
        <taxon>Pseudonocardiales</taxon>
        <taxon>Pseudonocardiaceae</taxon>
        <taxon>Pseudonocardia</taxon>
    </lineage>
</organism>
<dbReference type="PANTHER" id="PTHR13812:SF19">
    <property type="entry name" value="KETIMINE REDUCTASE MU-CRYSTALLIN"/>
    <property type="match status" value="1"/>
</dbReference>
<reference evidence="1 2" key="1">
    <citation type="submission" date="2019-06" db="EMBL/GenBank/DDBJ databases">
        <title>Sequencing the genomes of 1000 actinobacteria strains.</title>
        <authorList>
            <person name="Klenk H.-P."/>
        </authorList>
    </citation>
    <scope>NUCLEOTIDE SEQUENCE [LARGE SCALE GENOMIC DNA]</scope>
    <source>
        <strain evidence="1 2">DSM 45511</strain>
    </source>
</reference>
<dbReference type="Gene3D" id="3.40.50.720">
    <property type="entry name" value="NAD(P)-binding Rossmann-like Domain"/>
    <property type="match status" value="1"/>
</dbReference>
<keyword evidence="2" id="KW-1185">Reference proteome</keyword>
<dbReference type="OrthoDB" id="4311033at2"/>
<dbReference type="GO" id="GO:0005737">
    <property type="term" value="C:cytoplasm"/>
    <property type="evidence" value="ECO:0007669"/>
    <property type="project" value="TreeGrafter"/>
</dbReference>
<dbReference type="Pfam" id="PF02423">
    <property type="entry name" value="OCD_Mu_crystall"/>
    <property type="match status" value="1"/>
</dbReference>
<comment type="caution">
    <text evidence="1">The sequence shown here is derived from an EMBL/GenBank/DDBJ whole genome shotgun (WGS) entry which is preliminary data.</text>
</comment>